<keyword evidence="3" id="KW-1185">Reference proteome</keyword>
<gene>
    <name evidence="2" type="ORF">Ciccas_013299</name>
</gene>
<organism evidence="2 3">
    <name type="scientific">Cichlidogyrus casuarinus</name>
    <dbReference type="NCBI Taxonomy" id="1844966"/>
    <lineage>
        <taxon>Eukaryota</taxon>
        <taxon>Metazoa</taxon>
        <taxon>Spiralia</taxon>
        <taxon>Lophotrochozoa</taxon>
        <taxon>Platyhelminthes</taxon>
        <taxon>Monogenea</taxon>
        <taxon>Monopisthocotylea</taxon>
        <taxon>Dactylogyridea</taxon>
        <taxon>Ancyrocephalidae</taxon>
        <taxon>Cichlidogyrus</taxon>
    </lineage>
</organism>
<protein>
    <submittedName>
        <fullName evidence="2">Uncharacterized protein</fullName>
    </submittedName>
</protein>
<evidence type="ECO:0000313" key="3">
    <source>
        <dbReference type="Proteomes" id="UP001626550"/>
    </source>
</evidence>
<reference evidence="2 3" key="1">
    <citation type="submission" date="2024-11" db="EMBL/GenBank/DDBJ databases">
        <title>Adaptive evolution of stress response genes in parasites aligns with host niche diversity.</title>
        <authorList>
            <person name="Hahn C."/>
            <person name="Resl P."/>
        </authorList>
    </citation>
    <scope>NUCLEOTIDE SEQUENCE [LARGE SCALE GENOMIC DNA]</scope>
    <source>
        <strain evidence="2">EGGRZ-B1_66</strain>
        <tissue evidence="2">Body</tissue>
    </source>
</reference>
<name>A0ABD2PM90_9PLAT</name>
<proteinExistence type="predicted"/>
<sequence>QNCVREEMCKLDCRGYFKRIDLQSTSETEHHNFSYLELMKKSDPVLNPVQELSHSLPHFHDSDGSMLDSQDDCEDVKKRTKGEKSW</sequence>
<comment type="caution">
    <text evidence="2">The sequence shown here is derived from an EMBL/GenBank/DDBJ whole genome shotgun (WGS) entry which is preliminary data.</text>
</comment>
<accession>A0ABD2PM90</accession>
<evidence type="ECO:0000313" key="2">
    <source>
        <dbReference type="EMBL" id="KAL3308173.1"/>
    </source>
</evidence>
<dbReference type="Proteomes" id="UP001626550">
    <property type="component" value="Unassembled WGS sequence"/>
</dbReference>
<dbReference type="AlphaFoldDB" id="A0ABD2PM90"/>
<dbReference type="EMBL" id="JBJKFK010005713">
    <property type="protein sequence ID" value="KAL3308173.1"/>
    <property type="molecule type" value="Genomic_DNA"/>
</dbReference>
<evidence type="ECO:0000256" key="1">
    <source>
        <dbReference type="SAM" id="MobiDB-lite"/>
    </source>
</evidence>
<feature type="region of interest" description="Disordered" evidence="1">
    <location>
        <begin position="55"/>
        <end position="86"/>
    </location>
</feature>
<feature type="non-terminal residue" evidence="2">
    <location>
        <position position="1"/>
    </location>
</feature>